<dbReference type="Proteomes" id="UP000635726">
    <property type="component" value="Unassembled WGS sequence"/>
</dbReference>
<accession>A0A917PQ71</accession>
<gene>
    <name evidence="1" type="ORF">GCM10008939_33540</name>
</gene>
<dbReference type="RefSeq" id="WP_188964465.1">
    <property type="nucleotide sequence ID" value="NZ_BMOE01000017.1"/>
</dbReference>
<dbReference type="AlphaFoldDB" id="A0A917PQ71"/>
<protein>
    <submittedName>
        <fullName evidence="1">Uncharacterized protein</fullName>
    </submittedName>
</protein>
<sequence>MNDQPHHQGKSTFTARVITVDPATTHITQNLLYGNAFTTARSTAHELQPRSLKRKSLDLEADVAAITADQLSEPRGHRGARVDYAHDHTLRTDSQHFVRDAAVMRWLENEAFNLQTARRFHFGLKSGQNYSRALIFPLIDASGQPRTRRIYHGLPGITRFTGPPRNTWTLGPPTTYWATPIQQQPIVIICHGFTMTWRFAQFIAGTSLAQQVCLITSSNPDTLPEEWTDPNFWATWQEIYFACDNEVQAELLTEAHASIGMASRQLHLLLPPTGQTWRGFMALGGTDELLVKQLQTAGLPLTEESEPAPPLEEVPTNALLDVNMTFSNGALHYPFYRYRAASPTMSLMESEVPLPTIERCVLRSDGKVLRVVPLPARPMDGGPTLMLDDGSLIEDLPATPASVVTFSHKAIEAFQTGQINRRPAGSRTGRELLDAVRQALSTSVPELQQEESLILAYTLFLSYVQAIFPVLPVVRVDLPHVQDRLAMELHALGCNAVELPVQVGLDVLTSALHSSGGLVIVRGDEQGEAPLTVDLIQVLRRACLRQTAISPVLDAGSGSLRLISTKALTVLFHPSSLPADGAAELVISDSVRGKAKPGPVQASAAERFRLRQDLHIWGMEQAVRLSTTDVDKAYPAMWTDPRIKAIIAVALVVGDHKSTDLLVSQLALRGFARLKGKKS</sequence>
<keyword evidence="2" id="KW-1185">Reference proteome</keyword>
<dbReference type="EMBL" id="BMOE01000017">
    <property type="protein sequence ID" value="GGJ86862.1"/>
    <property type="molecule type" value="Genomic_DNA"/>
</dbReference>
<evidence type="ECO:0000313" key="2">
    <source>
        <dbReference type="Proteomes" id="UP000635726"/>
    </source>
</evidence>
<name>A0A917PQ71_9DEIO</name>
<evidence type="ECO:0000313" key="1">
    <source>
        <dbReference type="EMBL" id="GGJ86862.1"/>
    </source>
</evidence>
<proteinExistence type="predicted"/>
<reference evidence="1" key="2">
    <citation type="submission" date="2020-09" db="EMBL/GenBank/DDBJ databases">
        <authorList>
            <person name="Sun Q."/>
            <person name="Ohkuma M."/>
        </authorList>
    </citation>
    <scope>NUCLEOTIDE SEQUENCE</scope>
    <source>
        <strain evidence="1">JCM 14371</strain>
    </source>
</reference>
<reference evidence="1" key="1">
    <citation type="journal article" date="2014" name="Int. J. Syst. Evol. Microbiol.">
        <title>Complete genome sequence of Corynebacterium casei LMG S-19264T (=DSM 44701T), isolated from a smear-ripened cheese.</title>
        <authorList>
            <consortium name="US DOE Joint Genome Institute (JGI-PGF)"/>
            <person name="Walter F."/>
            <person name="Albersmeier A."/>
            <person name="Kalinowski J."/>
            <person name="Ruckert C."/>
        </authorList>
    </citation>
    <scope>NUCLEOTIDE SEQUENCE</scope>
    <source>
        <strain evidence="1">JCM 14371</strain>
    </source>
</reference>
<comment type="caution">
    <text evidence="1">The sequence shown here is derived from an EMBL/GenBank/DDBJ whole genome shotgun (WGS) entry which is preliminary data.</text>
</comment>
<organism evidence="1 2">
    <name type="scientific">Deinococcus aquiradiocola</name>
    <dbReference type="NCBI Taxonomy" id="393059"/>
    <lineage>
        <taxon>Bacteria</taxon>
        <taxon>Thermotogati</taxon>
        <taxon>Deinococcota</taxon>
        <taxon>Deinococci</taxon>
        <taxon>Deinococcales</taxon>
        <taxon>Deinococcaceae</taxon>
        <taxon>Deinococcus</taxon>
    </lineage>
</organism>